<gene>
    <name evidence="1" type="ORF">O6H91_10G104300</name>
</gene>
<name>A0ACC2CK98_DIPCM</name>
<evidence type="ECO:0000313" key="1">
    <source>
        <dbReference type="EMBL" id="KAJ7542393.1"/>
    </source>
</evidence>
<accession>A0ACC2CK98</accession>
<reference evidence="2" key="1">
    <citation type="journal article" date="2024" name="Proc. Natl. Acad. Sci. U.S.A.">
        <title>Extraordinary preservation of gene collinearity over three hundred million years revealed in homosporous lycophytes.</title>
        <authorList>
            <person name="Li C."/>
            <person name="Wickell D."/>
            <person name="Kuo L.Y."/>
            <person name="Chen X."/>
            <person name="Nie B."/>
            <person name="Liao X."/>
            <person name="Peng D."/>
            <person name="Ji J."/>
            <person name="Jenkins J."/>
            <person name="Williams M."/>
            <person name="Shu S."/>
            <person name="Plott C."/>
            <person name="Barry K."/>
            <person name="Rajasekar S."/>
            <person name="Grimwood J."/>
            <person name="Han X."/>
            <person name="Sun S."/>
            <person name="Hou Z."/>
            <person name="He W."/>
            <person name="Dai G."/>
            <person name="Sun C."/>
            <person name="Schmutz J."/>
            <person name="Leebens-Mack J.H."/>
            <person name="Li F.W."/>
            <person name="Wang L."/>
        </authorList>
    </citation>
    <scope>NUCLEOTIDE SEQUENCE [LARGE SCALE GENOMIC DNA]</scope>
    <source>
        <strain evidence="2">cv. PW_Plant_1</strain>
    </source>
</reference>
<sequence length="342" mass="37922">MDDLRDFCVGATERDSDVQEAARAGVLEAERFVQILSQQQHEDCTLIASQVVSNFRKVVTLLSRTGHARFKRGPQKSLGFLKTGKELTFMDGPDLFSKDPNSISASTLVPAFFSSHSQIHQKVSGRLLSSQTSLMPISDMSGEVAHQQHQVLQGRILCTQLDERLEKPSLGLETKIRCMPPLSSAKSFMSSLSIDGSVGIEKQPSFFQPLPSIRDSAPVSSKRKCLGKSDENGLNCGMHGKCHCSKRSRKLRIKRTIRVPAISTKLADIPQDNYSWRKYGQKPIKGSPYPRGYYKCSSIRGCPARKHVERSVDDPSMLIITYEGEHNHPHSLSTAAPLVVQT</sequence>
<keyword evidence="2" id="KW-1185">Reference proteome</keyword>
<evidence type="ECO:0000313" key="2">
    <source>
        <dbReference type="Proteomes" id="UP001162992"/>
    </source>
</evidence>
<comment type="caution">
    <text evidence="1">The sequence shown here is derived from an EMBL/GenBank/DDBJ whole genome shotgun (WGS) entry which is preliminary data.</text>
</comment>
<dbReference type="EMBL" id="CM055101">
    <property type="protein sequence ID" value="KAJ7542393.1"/>
    <property type="molecule type" value="Genomic_DNA"/>
</dbReference>
<protein>
    <submittedName>
        <fullName evidence="1">Uncharacterized protein</fullName>
    </submittedName>
</protein>
<dbReference type="Proteomes" id="UP001162992">
    <property type="component" value="Chromosome 10"/>
</dbReference>
<organism evidence="1 2">
    <name type="scientific">Diphasiastrum complanatum</name>
    <name type="common">Issler's clubmoss</name>
    <name type="synonym">Lycopodium complanatum</name>
    <dbReference type="NCBI Taxonomy" id="34168"/>
    <lineage>
        <taxon>Eukaryota</taxon>
        <taxon>Viridiplantae</taxon>
        <taxon>Streptophyta</taxon>
        <taxon>Embryophyta</taxon>
        <taxon>Tracheophyta</taxon>
        <taxon>Lycopodiopsida</taxon>
        <taxon>Lycopodiales</taxon>
        <taxon>Lycopodiaceae</taxon>
        <taxon>Lycopodioideae</taxon>
        <taxon>Diphasiastrum</taxon>
    </lineage>
</organism>
<proteinExistence type="predicted"/>